<organism evidence="1">
    <name type="scientific">freshwater metagenome</name>
    <dbReference type="NCBI Taxonomy" id="449393"/>
    <lineage>
        <taxon>unclassified sequences</taxon>
        <taxon>metagenomes</taxon>
        <taxon>ecological metagenomes</taxon>
    </lineage>
</organism>
<dbReference type="EMBL" id="CAFBLP010000181">
    <property type="protein sequence ID" value="CAB4900030.1"/>
    <property type="molecule type" value="Genomic_DNA"/>
</dbReference>
<name>A0A6J7G5T3_9ZZZZ</name>
<proteinExistence type="predicted"/>
<gene>
    <name evidence="1" type="ORF">UFOPK3376_03360</name>
</gene>
<accession>A0A6J7G5T3</accession>
<sequence length="120" mass="13183">MPPRWVLEEQLHALGEQLRGGLVARHHELLHDGEHLGIVELADGSIGILERRADQIGEEVVARILAAVGELGQEEQLRVEHPTCSFEDAFGGEPCAKCCDGIVGPPLDIGLAFWWHVEHV</sequence>
<evidence type="ECO:0000313" key="1">
    <source>
        <dbReference type="EMBL" id="CAB4900030.1"/>
    </source>
</evidence>
<dbReference type="AlphaFoldDB" id="A0A6J7G5T3"/>
<reference evidence="1" key="1">
    <citation type="submission" date="2020-05" db="EMBL/GenBank/DDBJ databases">
        <authorList>
            <person name="Chiriac C."/>
            <person name="Salcher M."/>
            <person name="Ghai R."/>
            <person name="Kavagutti S V."/>
        </authorList>
    </citation>
    <scope>NUCLEOTIDE SEQUENCE</scope>
</reference>
<protein>
    <submittedName>
        <fullName evidence="1">Unannotated protein</fullName>
    </submittedName>
</protein>